<protein>
    <submittedName>
        <fullName evidence="1">Uncharacterized protein</fullName>
    </submittedName>
</protein>
<accession>A0AAV3Z1K5</accession>
<evidence type="ECO:0000313" key="2">
    <source>
        <dbReference type="Proteomes" id="UP000735302"/>
    </source>
</evidence>
<organism evidence="1 2">
    <name type="scientific">Plakobranchus ocellatus</name>
    <dbReference type="NCBI Taxonomy" id="259542"/>
    <lineage>
        <taxon>Eukaryota</taxon>
        <taxon>Metazoa</taxon>
        <taxon>Spiralia</taxon>
        <taxon>Lophotrochozoa</taxon>
        <taxon>Mollusca</taxon>
        <taxon>Gastropoda</taxon>
        <taxon>Heterobranchia</taxon>
        <taxon>Euthyneura</taxon>
        <taxon>Panpulmonata</taxon>
        <taxon>Sacoglossa</taxon>
        <taxon>Placobranchoidea</taxon>
        <taxon>Plakobranchidae</taxon>
        <taxon>Plakobranchus</taxon>
    </lineage>
</organism>
<dbReference type="EMBL" id="BLXT01001916">
    <property type="protein sequence ID" value="GFN89071.1"/>
    <property type="molecule type" value="Genomic_DNA"/>
</dbReference>
<dbReference type="Proteomes" id="UP000735302">
    <property type="component" value="Unassembled WGS sequence"/>
</dbReference>
<proteinExistence type="predicted"/>
<gene>
    <name evidence="1" type="ORF">PoB_001557700</name>
</gene>
<reference evidence="1 2" key="1">
    <citation type="journal article" date="2021" name="Elife">
        <title>Chloroplast acquisition without the gene transfer in kleptoplastic sea slugs, Plakobranchus ocellatus.</title>
        <authorList>
            <person name="Maeda T."/>
            <person name="Takahashi S."/>
            <person name="Yoshida T."/>
            <person name="Shimamura S."/>
            <person name="Takaki Y."/>
            <person name="Nagai Y."/>
            <person name="Toyoda A."/>
            <person name="Suzuki Y."/>
            <person name="Arimoto A."/>
            <person name="Ishii H."/>
            <person name="Satoh N."/>
            <person name="Nishiyama T."/>
            <person name="Hasebe M."/>
            <person name="Maruyama T."/>
            <person name="Minagawa J."/>
            <person name="Obokata J."/>
            <person name="Shigenobu S."/>
        </authorList>
    </citation>
    <scope>NUCLEOTIDE SEQUENCE [LARGE SCALE GENOMIC DNA]</scope>
</reference>
<keyword evidence="2" id="KW-1185">Reference proteome</keyword>
<name>A0AAV3Z1K5_9GAST</name>
<sequence>MLFWGRDRWEEGSIFLWKMRNALTFLLVTKQRDGLLLAITFHFPVFDQEMLVPWKESKTVVELGLWSMWSITPTVKSFLIILFGTTSR</sequence>
<comment type="caution">
    <text evidence="1">The sequence shown here is derived from an EMBL/GenBank/DDBJ whole genome shotgun (WGS) entry which is preliminary data.</text>
</comment>
<dbReference type="AlphaFoldDB" id="A0AAV3Z1K5"/>
<evidence type="ECO:0000313" key="1">
    <source>
        <dbReference type="EMBL" id="GFN89071.1"/>
    </source>
</evidence>